<dbReference type="Pfam" id="PF04506">
    <property type="entry name" value="Rft-1"/>
    <property type="match status" value="1"/>
</dbReference>
<evidence type="ECO:0000256" key="2">
    <source>
        <dbReference type="ARBA" id="ARBA00004922"/>
    </source>
</evidence>
<keyword evidence="4 9" id="KW-0812">Transmembrane</keyword>
<evidence type="ECO:0000256" key="5">
    <source>
        <dbReference type="ARBA" id="ARBA00022824"/>
    </source>
</evidence>
<proteinExistence type="inferred from homology"/>
<name>A0A915CK22_PARUN</name>
<evidence type="ECO:0000256" key="9">
    <source>
        <dbReference type="RuleBase" id="RU365067"/>
    </source>
</evidence>
<comment type="subcellular location">
    <subcellularLocation>
        <location evidence="1 9">Endoplasmic reticulum membrane</location>
        <topology evidence="1 9">Multi-pass membrane protein</topology>
    </subcellularLocation>
</comment>
<dbReference type="PANTHER" id="PTHR13117:SF5">
    <property type="entry name" value="PROTEIN RFT1 HOMOLOG"/>
    <property type="match status" value="1"/>
</dbReference>
<comment type="pathway">
    <text evidence="2">Protein modification; protein glycosylation.</text>
</comment>
<dbReference type="WBParaSite" id="PgR227_g001_t02">
    <property type="protein sequence ID" value="PgR227_g001_t02"/>
    <property type="gene ID" value="PgR227_g001"/>
</dbReference>
<protein>
    <recommendedName>
        <fullName evidence="9">Protein RFT1 homolog</fullName>
    </recommendedName>
</protein>
<comment type="function">
    <text evidence="8 9">Intramembrane glycolipid transporter that operates in the biosynthetic pathway of dolichol-linked oligosaccharides, the glycan precursors employed in protein asparagine (N)-glycosylation. The sequential addition of sugars to dolichol pyrophosphate produces dolichol-linked oligosaccharides containing fourteen sugars, including two GlcNAcs, nine mannoses and three glucoses. Once assembled, the oligosaccharide is transferred from the lipid to nascent proteins by oligosaccharyltransferases. The assembly of dolichol-linked oligosaccharides begins on the cytosolic side of the endoplasmic reticulum membrane and finishes in its lumen. RFT1 could mediate the translocation of the cytosolically oriented intermediate DolPP-GlcNAc2Man5, produced by ALG11, into the ER lumen where dolichol-linked oligosaccharides assembly continues. However, the intramembrane lipid transporter activity could not be confirmed in vitro.</text>
</comment>
<feature type="transmembrane region" description="Helical" evidence="9">
    <location>
        <begin position="211"/>
        <end position="229"/>
    </location>
</feature>
<evidence type="ECO:0000256" key="7">
    <source>
        <dbReference type="ARBA" id="ARBA00023136"/>
    </source>
</evidence>
<dbReference type="GO" id="GO:0034203">
    <property type="term" value="P:glycolipid translocation"/>
    <property type="evidence" value="ECO:0007669"/>
    <property type="project" value="TreeGrafter"/>
</dbReference>
<evidence type="ECO:0000256" key="6">
    <source>
        <dbReference type="ARBA" id="ARBA00022989"/>
    </source>
</evidence>
<feature type="transmembrane region" description="Helical" evidence="9">
    <location>
        <begin position="98"/>
        <end position="121"/>
    </location>
</feature>
<dbReference type="AlphaFoldDB" id="A0A915CK22"/>
<comment type="similarity">
    <text evidence="3 9">Belongs to the RFT1 family.</text>
</comment>
<keyword evidence="10" id="KW-1185">Reference proteome</keyword>
<feature type="transmembrane region" description="Helical" evidence="9">
    <location>
        <begin position="179"/>
        <end position="199"/>
    </location>
</feature>
<evidence type="ECO:0000313" key="11">
    <source>
        <dbReference type="WBParaSite" id="PgR227_g001_t02"/>
    </source>
</evidence>
<dbReference type="PANTHER" id="PTHR13117">
    <property type="entry name" value="ENDOPLASMIC RETICULUM MULTISPAN TRANSMEMBRANE PROTEIN-RELATED"/>
    <property type="match status" value="1"/>
</dbReference>
<feature type="transmembrane region" description="Helical" evidence="9">
    <location>
        <begin position="58"/>
        <end position="77"/>
    </location>
</feature>
<keyword evidence="6 9" id="KW-1133">Transmembrane helix</keyword>
<evidence type="ECO:0000256" key="4">
    <source>
        <dbReference type="ARBA" id="ARBA00022692"/>
    </source>
</evidence>
<dbReference type="GO" id="GO:0005789">
    <property type="term" value="C:endoplasmic reticulum membrane"/>
    <property type="evidence" value="ECO:0007669"/>
    <property type="project" value="UniProtKB-SubCell"/>
</dbReference>
<evidence type="ECO:0000256" key="8">
    <source>
        <dbReference type="ARBA" id="ARBA00045912"/>
    </source>
</evidence>
<feature type="transmembrane region" description="Helical" evidence="9">
    <location>
        <begin position="133"/>
        <end position="158"/>
    </location>
</feature>
<accession>A0A915CK22</accession>
<evidence type="ECO:0000256" key="1">
    <source>
        <dbReference type="ARBA" id="ARBA00004477"/>
    </source>
</evidence>
<keyword evidence="5" id="KW-0256">Endoplasmic reticulum</keyword>
<evidence type="ECO:0000256" key="3">
    <source>
        <dbReference type="ARBA" id="ARBA00010288"/>
    </source>
</evidence>
<dbReference type="InterPro" id="IPR007594">
    <property type="entry name" value="RFT1"/>
</dbReference>
<dbReference type="GO" id="GO:0006488">
    <property type="term" value="P:dolichol-linked oligosaccharide biosynthetic process"/>
    <property type="evidence" value="ECO:0007669"/>
    <property type="project" value="InterPro"/>
</dbReference>
<reference evidence="11" key="1">
    <citation type="submission" date="2022-11" db="UniProtKB">
        <authorList>
            <consortium name="WormBaseParasite"/>
        </authorList>
    </citation>
    <scope>IDENTIFICATION</scope>
</reference>
<sequence>MELPYFRASPVTSVQFPIMMASSTLASSFAPNLSGQLISRLISFAINMYLLRRINGDLLGVVNVSLTLFYTTTIFLVREPFRKTFLSNDVPLSRVVNYLWLSPLICPLVALSLYSLIWIPLSTVPPPELVDSYEWALFTFGFAAWLEAVAEPFVIISLRLAMDAQYAVAQGLLVVTQRITVVVFLFFTPMPHIAIFCYAQGRDKQLVNSRLFIPLYFDLLSIVVKRLLFVRKEIFFSYLQYIRNLYSRICQY</sequence>
<keyword evidence="7 9" id="KW-0472">Membrane</keyword>
<dbReference type="Proteomes" id="UP000887569">
    <property type="component" value="Unplaced"/>
</dbReference>
<organism evidence="10 11">
    <name type="scientific">Parascaris univalens</name>
    <name type="common">Nematode worm</name>
    <dbReference type="NCBI Taxonomy" id="6257"/>
    <lineage>
        <taxon>Eukaryota</taxon>
        <taxon>Metazoa</taxon>
        <taxon>Ecdysozoa</taxon>
        <taxon>Nematoda</taxon>
        <taxon>Chromadorea</taxon>
        <taxon>Rhabditida</taxon>
        <taxon>Spirurina</taxon>
        <taxon>Ascaridomorpha</taxon>
        <taxon>Ascaridoidea</taxon>
        <taxon>Ascarididae</taxon>
        <taxon>Parascaris</taxon>
    </lineage>
</organism>
<evidence type="ECO:0000313" key="10">
    <source>
        <dbReference type="Proteomes" id="UP000887569"/>
    </source>
</evidence>
<comment type="caution">
    <text evidence="9">Lacks conserved residue(s) required for the propagation of feature annotation.</text>
</comment>